<dbReference type="Gene3D" id="3.60.160.10">
    <property type="entry name" value="Mitochondrial biogenesis AIM24"/>
    <property type="match status" value="1"/>
</dbReference>
<keyword evidence="2" id="KW-1185">Reference proteome</keyword>
<protein>
    <recommendedName>
        <fullName evidence="3">AIM24 family protein</fullName>
    </recommendedName>
</protein>
<dbReference type="InterPro" id="IPR016031">
    <property type="entry name" value="Trp_RNA-bd_attenuator-like_dom"/>
</dbReference>
<accession>A0A0D5NFH6</accession>
<name>A0A0D5NFH6_9BACL</name>
<dbReference type="SUPFAM" id="SSF51219">
    <property type="entry name" value="TRAP-like"/>
    <property type="match status" value="1"/>
</dbReference>
<dbReference type="InterPro" id="IPR002838">
    <property type="entry name" value="AIM24"/>
</dbReference>
<evidence type="ECO:0000313" key="2">
    <source>
        <dbReference type="Proteomes" id="UP000032633"/>
    </source>
</evidence>
<evidence type="ECO:0008006" key="3">
    <source>
        <dbReference type="Google" id="ProtNLM"/>
    </source>
</evidence>
<sequence length="229" mass="25302">MNITSPPPQGHVRLTLSSEEAVHVLHTKAIIAYRGAPGNREDRFMDLAGAYRKRKWTRARLQGPCEFLLGLPQGCTLETVDIEAGSDLLFDFRHVIFFSDGMTTKSRVQKLRTAWITKELVRMQFGGPGTLGILSLGGIAAVQLHPERPLYVDAGSLVAFPHHAAVRLSVYGNPLASQQMNVQWELTGSGPALVQTGLQDPDLMEQLRGDGVFKRLLRELLPFGSVYIK</sequence>
<dbReference type="EMBL" id="CP011058">
    <property type="protein sequence ID" value="AJY74021.1"/>
    <property type="molecule type" value="Genomic_DNA"/>
</dbReference>
<dbReference type="Proteomes" id="UP000032633">
    <property type="component" value="Chromosome"/>
</dbReference>
<dbReference type="OrthoDB" id="2632108at2"/>
<proteinExistence type="predicted"/>
<dbReference type="PATRIC" id="fig|1126833.4.peg.1023"/>
<reference evidence="2" key="2">
    <citation type="submission" date="2015-03" db="EMBL/GenBank/DDBJ databases">
        <title>Genome sequence of Paenibacillus beijingensis strain DSM 24997T.</title>
        <authorList>
            <person name="Kwak Y."/>
            <person name="Shin J.-H."/>
        </authorList>
    </citation>
    <scope>NUCLEOTIDE SEQUENCE [LARGE SCALE GENOMIC DNA]</scope>
    <source>
        <strain evidence="2">DSM 24997</strain>
    </source>
</reference>
<dbReference type="KEGG" id="pbj:VN24_04625"/>
<dbReference type="AlphaFoldDB" id="A0A0D5NFH6"/>
<dbReference type="Pfam" id="PF01987">
    <property type="entry name" value="AIM24"/>
    <property type="match status" value="1"/>
</dbReference>
<evidence type="ECO:0000313" key="1">
    <source>
        <dbReference type="EMBL" id="AJY74021.1"/>
    </source>
</evidence>
<organism evidence="1 2">
    <name type="scientific">Paenibacillus beijingensis</name>
    <dbReference type="NCBI Taxonomy" id="1126833"/>
    <lineage>
        <taxon>Bacteria</taxon>
        <taxon>Bacillati</taxon>
        <taxon>Bacillota</taxon>
        <taxon>Bacilli</taxon>
        <taxon>Bacillales</taxon>
        <taxon>Paenibacillaceae</taxon>
        <taxon>Paenibacillus</taxon>
    </lineage>
</organism>
<gene>
    <name evidence="1" type="ORF">VN24_04625</name>
</gene>
<reference evidence="1 2" key="1">
    <citation type="journal article" date="2015" name="J. Biotechnol.">
        <title>Complete genome sequence of Paenibacillus beijingensis 7188(T) (=DSM 24997(T)), a novel rhizobacterium from jujube garden soil.</title>
        <authorList>
            <person name="Kwak Y."/>
            <person name="Shin J.H."/>
        </authorList>
    </citation>
    <scope>NUCLEOTIDE SEQUENCE [LARGE SCALE GENOMIC DNA]</scope>
    <source>
        <strain evidence="1 2">DSM 24997</strain>
    </source>
</reference>
<dbReference type="HOGENOM" id="CLU_1164949_0_0_9"/>
<dbReference type="RefSeq" id="WP_045669457.1">
    <property type="nucleotide sequence ID" value="NZ_CP011058.1"/>
</dbReference>
<dbReference type="InterPro" id="IPR036983">
    <property type="entry name" value="AIM24_sf"/>
</dbReference>